<comment type="caution">
    <text evidence="1">The sequence shown here is derived from an EMBL/GenBank/DDBJ whole genome shotgun (WGS) entry which is preliminary data.</text>
</comment>
<evidence type="ECO:0000313" key="1">
    <source>
        <dbReference type="EMBL" id="GMA18878.1"/>
    </source>
</evidence>
<dbReference type="Proteomes" id="UP001157109">
    <property type="component" value="Unassembled WGS sequence"/>
</dbReference>
<organism evidence="1 2">
    <name type="scientific">Arsenicicoccus piscis</name>
    <dbReference type="NCBI Taxonomy" id="673954"/>
    <lineage>
        <taxon>Bacteria</taxon>
        <taxon>Bacillati</taxon>
        <taxon>Actinomycetota</taxon>
        <taxon>Actinomycetes</taxon>
        <taxon>Micrococcales</taxon>
        <taxon>Intrasporangiaceae</taxon>
        <taxon>Arsenicicoccus</taxon>
    </lineage>
</organism>
<reference evidence="2" key="1">
    <citation type="journal article" date="2019" name="Int. J. Syst. Evol. Microbiol.">
        <title>The Global Catalogue of Microorganisms (GCM) 10K type strain sequencing project: providing services to taxonomists for standard genome sequencing and annotation.</title>
        <authorList>
            <consortium name="The Broad Institute Genomics Platform"/>
            <consortium name="The Broad Institute Genome Sequencing Center for Infectious Disease"/>
            <person name="Wu L."/>
            <person name="Ma J."/>
        </authorList>
    </citation>
    <scope>NUCLEOTIDE SEQUENCE [LARGE SCALE GENOMIC DNA]</scope>
    <source>
        <strain evidence="2">NBRC 105830</strain>
    </source>
</reference>
<keyword evidence="2" id="KW-1185">Reference proteome</keyword>
<proteinExistence type="predicted"/>
<sequence length="103" mass="11644">MRLVGRLVRREPDVAVGPEDVGRPELRLERRDQRLHRLTDERLVVTLVRLPPVTAVVLLQLGVEVERRARDAREVRHAPQARTSIGGVKRFQPCGSRAAAPML</sequence>
<gene>
    <name evidence="1" type="ORF">GCM10025862_08990</name>
</gene>
<protein>
    <submittedName>
        <fullName evidence="1">Uncharacterized protein</fullName>
    </submittedName>
</protein>
<evidence type="ECO:0000313" key="2">
    <source>
        <dbReference type="Proteomes" id="UP001157109"/>
    </source>
</evidence>
<name>A0ABQ6HMH6_9MICO</name>
<accession>A0ABQ6HMH6</accession>
<dbReference type="EMBL" id="BSUJ01000001">
    <property type="protein sequence ID" value="GMA18878.1"/>
    <property type="molecule type" value="Genomic_DNA"/>
</dbReference>